<dbReference type="EMBL" id="JAGKHQ010000001">
    <property type="protein sequence ID" value="KAG7525559.1"/>
    <property type="molecule type" value="Genomic_DNA"/>
</dbReference>
<reference evidence="1 2" key="1">
    <citation type="journal article" date="2021" name="Sci. Rep.">
        <title>Chromosome anchoring in Senegalese sole (Solea senegalensis) reveals sex-associated markers and genome rearrangements in flatfish.</title>
        <authorList>
            <person name="Guerrero-Cozar I."/>
            <person name="Gomez-Garrido J."/>
            <person name="Berbel C."/>
            <person name="Martinez-Blanch J.F."/>
            <person name="Alioto T."/>
            <person name="Claros M.G."/>
            <person name="Gagnaire P.A."/>
            <person name="Manchado M."/>
        </authorList>
    </citation>
    <scope>NUCLEOTIDE SEQUENCE [LARGE SCALE GENOMIC DNA]</scope>
    <source>
        <strain evidence="1">Sse05_10M</strain>
    </source>
</reference>
<dbReference type="Proteomes" id="UP000693946">
    <property type="component" value="Linkage Group LG1"/>
</dbReference>
<proteinExistence type="predicted"/>
<evidence type="ECO:0000313" key="2">
    <source>
        <dbReference type="Proteomes" id="UP000693946"/>
    </source>
</evidence>
<comment type="caution">
    <text evidence="1">The sequence shown here is derived from an EMBL/GenBank/DDBJ whole genome shotgun (WGS) entry which is preliminary data.</text>
</comment>
<keyword evidence="2" id="KW-1185">Reference proteome</keyword>
<organism evidence="1 2">
    <name type="scientific">Solea senegalensis</name>
    <name type="common">Senegalese sole</name>
    <dbReference type="NCBI Taxonomy" id="28829"/>
    <lineage>
        <taxon>Eukaryota</taxon>
        <taxon>Metazoa</taxon>
        <taxon>Chordata</taxon>
        <taxon>Craniata</taxon>
        <taxon>Vertebrata</taxon>
        <taxon>Euteleostomi</taxon>
        <taxon>Actinopterygii</taxon>
        <taxon>Neopterygii</taxon>
        <taxon>Teleostei</taxon>
        <taxon>Neoteleostei</taxon>
        <taxon>Acanthomorphata</taxon>
        <taxon>Carangaria</taxon>
        <taxon>Pleuronectiformes</taxon>
        <taxon>Pleuronectoidei</taxon>
        <taxon>Soleidae</taxon>
        <taxon>Solea</taxon>
    </lineage>
</organism>
<sequence length="62" mass="7068">MRIIPASCSPDAAALFVSRTSWVFVHKPLNSTPRSREEDAAYLKRDDARDSHQDFVIRMTFG</sequence>
<evidence type="ECO:0000313" key="1">
    <source>
        <dbReference type="EMBL" id="KAG7525559.1"/>
    </source>
</evidence>
<accession>A0AAV6T897</accession>
<protein>
    <submittedName>
        <fullName evidence="1">Uncharacterized protein</fullName>
    </submittedName>
</protein>
<dbReference type="AlphaFoldDB" id="A0AAV6T897"/>
<gene>
    <name evidence="1" type="ORF">JOB18_028208</name>
</gene>
<name>A0AAV6T897_SOLSE</name>